<dbReference type="PRINTS" id="PR01035">
    <property type="entry name" value="TCRTETA"/>
</dbReference>
<dbReference type="InterPro" id="IPR001958">
    <property type="entry name" value="Tet-R_TetA/multi-R_MdtG-like"/>
</dbReference>
<evidence type="ECO:0000256" key="2">
    <source>
        <dbReference type="ARBA" id="ARBA00022448"/>
    </source>
</evidence>
<organism evidence="8">
    <name type="scientific">marine sediment metagenome</name>
    <dbReference type="NCBI Taxonomy" id="412755"/>
    <lineage>
        <taxon>unclassified sequences</taxon>
        <taxon>metagenomes</taxon>
        <taxon>ecological metagenomes</taxon>
    </lineage>
</organism>
<evidence type="ECO:0000256" key="6">
    <source>
        <dbReference type="SAM" id="Phobius"/>
    </source>
</evidence>
<evidence type="ECO:0000256" key="3">
    <source>
        <dbReference type="ARBA" id="ARBA00022692"/>
    </source>
</evidence>
<proteinExistence type="predicted"/>
<dbReference type="AlphaFoldDB" id="X1QZL9"/>
<evidence type="ECO:0000256" key="4">
    <source>
        <dbReference type="ARBA" id="ARBA00022989"/>
    </source>
</evidence>
<dbReference type="PANTHER" id="PTHR23501">
    <property type="entry name" value="MAJOR FACILITATOR SUPERFAMILY"/>
    <property type="match status" value="1"/>
</dbReference>
<feature type="domain" description="Major facilitator superfamily (MFS) profile" evidence="7">
    <location>
        <begin position="1"/>
        <end position="139"/>
    </location>
</feature>
<dbReference type="GO" id="GO:0012505">
    <property type="term" value="C:endomembrane system"/>
    <property type="evidence" value="ECO:0007669"/>
    <property type="project" value="UniProtKB-SubCell"/>
</dbReference>
<feature type="transmembrane region" description="Helical" evidence="6">
    <location>
        <begin position="106"/>
        <end position="130"/>
    </location>
</feature>
<evidence type="ECO:0000313" key="8">
    <source>
        <dbReference type="EMBL" id="GAI48744.1"/>
    </source>
</evidence>
<evidence type="ECO:0000259" key="7">
    <source>
        <dbReference type="PROSITE" id="PS50850"/>
    </source>
</evidence>
<feature type="transmembrane region" description="Helical" evidence="6">
    <location>
        <begin position="19"/>
        <end position="36"/>
    </location>
</feature>
<evidence type="ECO:0000256" key="1">
    <source>
        <dbReference type="ARBA" id="ARBA00004127"/>
    </source>
</evidence>
<evidence type="ECO:0000256" key="5">
    <source>
        <dbReference type="ARBA" id="ARBA00023136"/>
    </source>
</evidence>
<keyword evidence="4 6" id="KW-1133">Transmembrane helix</keyword>
<gene>
    <name evidence="8" type="ORF">S06H3_57651</name>
</gene>
<sequence>IAGRLAFGRMADAIGMKPALIISLALMSIGFLWLLVATEMWMIYLFAAIFGITYGTVEILQSPIMANLFGLSSLGALVGLNTAIGAIGFVIGPVLGGYIFDVTGSYQVIFLVCAAMGIVSTILSALLPLAGDKGGQSKS</sequence>
<name>X1QZL9_9ZZZZ</name>
<dbReference type="PANTHER" id="PTHR23501:SF191">
    <property type="entry name" value="VACUOLAR BASIC AMINO ACID TRANSPORTER 4"/>
    <property type="match status" value="1"/>
</dbReference>
<accession>X1QZL9</accession>
<dbReference type="SUPFAM" id="SSF103473">
    <property type="entry name" value="MFS general substrate transporter"/>
    <property type="match status" value="1"/>
</dbReference>
<feature type="transmembrane region" description="Helical" evidence="6">
    <location>
        <begin position="72"/>
        <end position="100"/>
    </location>
</feature>
<keyword evidence="2" id="KW-0813">Transport</keyword>
<dbReference type="Gene3D" id="1.20.1250.20">
    <property type="entry name" value="MFS general substrate transporter like domains"/>
    <property type="match status" value="1"/>
</dbReference>
<dbReference type="EMBL" id="BARV01037230">
    <property type="protein sequence ID" value="GAI48744.1"/>
    <property type="molecule type" value="Genomic_DNA"/>
</dbReference>
<comment type="caution">
    <text evidence="8">The sequence shown here is derived from an EMBL/GenBank/DDBJ whole genome shotgun (WGS) entry which is preliminary data.</text>
</comment>
<dbReference type="InterPro" id="IPR020846">
    <property type="entry name" value="MFS_dom"/>
</dbReference>
<dbReference type="GO" id="GO:0022857">
    <property type="term" value="F:transmembrane transporter activity"/>
    <property type="evidence" value="ECO:0007669"/>
    <property type="project" value="InterPro"/>
</dbReference>
<reference evidence="8" key="1">
    <citation type="journal article" date="2014" name="Front. Microbiol.">
        <title>High frequency of phylogenetically diverse reductive dehalogenase-homologous genes in deep subseafloor sedimentary metagenomes.</title>
        <authorList>
            <person name="Kawai M."/>
            <person name="Futagami T."/>
            <person name="Toyoda A."/>
            <person name="Takaki Y."/>
            <person name="Nishi S."/>
            <person name="Hori S."/>
            <person name="Arai W."/>
            <person name="Tsubouchi T."/>
            <person name="Morono Y."/>
            <person name="Uchiyama I."/>
            <person name="Ito T."/>
            <person name="Fujiyama A."/>
            <person name="Inagaki F."/>
            <person name="Takami H."/>
        </authorList>
    </citation>
    <scope>NUCLEOTIDE SEQUENCE</scope>
    <source>
        <strain evidence="8">Expedition CK06-06</strain>
    </source>
</reference>
<keyword evidence="3 6" id="KW-0812">Transmembrane</keyword>
<comment type="subcellular location">
    <subcellularLocation>
        <location evidence="1">Endomembrane system</location>
        <topology evidence="1">Multi-pass membrane protein</topology>
    </subcellularLocation>
</comment>
<dbReference type="InterPro" id="IPR036259">
    <property type="entry name" value="MFS_trans_sf"/>
</dbReference>
<keyword evidence="5 6" id="KW-0472">Membrane</keyword>
<feature type="non-terminal residue" evidence="8">
    <location>
        <position position="1"/>
    </location>
</feature>
<dbReference type="Pfam" id="PF07690">
    <property type="entry name" value="MFS_1"/>
    <property type="match status" value="1"/>
</dbReference>
<protein>
    <recommendedName>
        <fullName evidence="7">Major facilitator superfamily (MFS) profile domain-containing protein</fullName>
    </recommendedName>
</protein>
<feature type="transmembrane region" description="Helical" evidence="6">
    <location>
        <begin position="42"/>
        <end position="60"/>
    </location>
</feature>
<dbReference type="GO" id="GO:0005886">
    <property type="term" value="C:plasma membrane"/>
    <property type="evidence" value="ECO:0007669"/>
    <property type="project" value="TreeGrafter"/>
</dbReference>
<dbReference type="PROSITE" id="PS50850">
    <property type="entry name" value="MFS"/>
    <property type="match status" value="1"/>
</dbReference>
<dbReference type="InterPro" id="IPR011701">
    <property type="entry name" value="MFS"/>
</dbReference>